<evidence type="ECO:0000313" key="2">
    <source>
        <dbReference type="Proteomes" id="UP001077788"/>
    </source>
</evidence>
<dbReference type="Proteomes" id="UP001077788">
    <property type="component" value="Unassembled WGS sequence"/>
</dbReference>
<comment type="caution">
    <text evidence="1">The sequence shown here is derived from an EMBL/GenBank/DDBJ whole genome shotgun (WGS) entry which is preliminary data.</text>
</comment>
<feature type="non-terminal residue" evidence="1">
    <location>
        <position position="96"/>
    </location>
</feature>
<dbReference type="PANTHER" id="PTHR48475">
    <property type="entry name" value="RIBONUCLEASE H"/>
    <property type="match status" value="1"/>
</dbReference>
<protein>
    <submittedName>
        <fullName evidence="1">Uncharacterized protein</fullName>
    </submittedName>
</protein>
<proteinExistence type="predicted"/>
<dbReference type="AlphaFoldDB" id="A0A9Q4DMY2"/>
<evidence type="ECO:0000313" key="1">
    <source>
        <dbReference type="EMBL" id="MCY6525056.1"/>
    </source>
</evidence>
<reference evidence="1" key="1">
    <citation type="journal article" date="2021" name="Vet Sci">
        <title>O-Serogroups and Pathovirotypes of Escherichia coli Isolated from Post-Weaning Piglets Showing Diarrhoea and/or Oedema in South Korea.</title>
        <authorList>
            <person name="Byun J.W."/>
            <person name="Moon B.Y."/>
            <person name="Do K.H."/>
            <person name="Lee K."/>
            <person name="Lee H.Y."/>
            <person name="Kim W.I."/>
            <person name="So B."/>
            <person name="Lee W.K."/>
        </authorList>
    </citation>
    <scope>NUCLEOTIDE SEQUENCE</scope>
    <source>
        <strain evidence="1">84/14</strain>
    </source>
</reference>
<name>A0A9Q4DMY2_ACTPL</name>
<reference evidence="1" key="2">
    <citation type="submission" date="2022-12" db="EMBL/GenBank/DDBJ databases">
        <authorList>
            <person name="Kardos G."/>
            <person name="Sarkozi R."/>
            <person name="Laczko L."/>
            <person name="Marton S."/>
            <person name="Makrai L."/>
            <person name="Banyai K."/>
            <person name="Fodor L."/>
        </authorList>
    </citation>
    <scope>NUCLEOTIDE SEQUENCE</scope>
    <source>
        <strain evidence="1">84/14</strain>
    </source>
</reference>
<sequence>EEIIEEGEENPDPGMKIRYKFLCSEWYNHIVHYLCFLSCPQYLDRTKYRALKIKSQPYVIVEGRLYWKDHVGMLLLCLTEDEFTEAIKDHHEGLCG</sequence>
<dbReference type="EMBL" id="JAPQFC010001228">
    <property type="protein sequence ID" value="MCY6525056.1"/>
    <property type="molecule type" value="Genomic_DNA"/>
</dbReference>
<gene>
    <name evidence="1" type="ORF">OYG11_12725</name>
</gene>
<dbReference type="PANTHER" id="PTHR48475:SF2">
    <property type="entry name" value="RIBONUCLEASE H"/>
    <property type="match status" value="1"/>
</dbReference>
<accession>A0A9Q4DMY2</accession>
<dbReference type="RefSeq" id="WP_267992401.1">
    <property type="nucleotide sequence ID" value="NZ_JAPQFC010001228.1"/>
</dbReference>
<feature type="non-terminal residue" evidence="1">
    <location>
        <position position="1"/>
    </location>
</feature>
<organism evidence="1 2">
    <name type="scientific">Actinobacillus pleuropneumoniae</name>
    <name type="common">Haemophilus pleuropneumoniae</name>
    <dbReference type="NCBI Taxonomy" id="715"/>
    <lineage>
        <taxon>Bacteria</taxon>
        <taxon>Pseudomonadati</taxon>
        <taxon>Pseudomonadota</taxon>
        <taxon>Gammaproteobacteria</taxon>
        <taxon>Pasteurellales</taxon>
        <taxon>Pasteurellaceae</taxon>
        <taxon>Actinobacillus</taxon>
    </lineage>
</organism>